<dbReference type="InterPro" id="IPR027417">
    <property type="entry name" value="P-loop_NTPase"/>
</dbReference>
<protein>
    <submittedName>
        <fullName evidence="9">ABC transporter ATP-binding protein</fullName>
    </submittedName>
</protein>
<keyword evidence="6 9" id="KW-0067">ATP-binding</keyword>
<gene>
    <name evidence="9" type="ORF">I2H38_11095</name>
</gene>
<comment type="similarity">
    <text evidence="2">Belongs to the ABC transporter superfamily.</text>
</comment>
<evidence type="ECO:0000313" key="10">
    <source>
        <dbReference type="Proteomes" id="UP000599312"/>
    </source>
</evidence>
<keyword evidence="5" id="KW-0547">Nucleotide-binding</keyword>
<dbReference type="InterPro" id="IPR003593">
    <property type="entry name" value="AAA+_ATPase"/>
</dbReference>
<evidence type="ECO:0000256" key="4">
    <source>
        <dbReference type="ARBA" id="ARBA00022475"/>
    </source>
</evidence>
<dbReference type="EMBL" id="JADQDO010000004">
    <property type="protein sequence ID" value="MBF9233923.1"/>
    <property type="molecule type" value="Genomic_DNA"/>
</dbReference>
<dbReference type="RefSeq" id="WP_196271903.1">
    <property type="nucleotide sequence ID" value="NZ_JADQDO010000004.1"/>
</dbReference>
<dbReference type="Proteomes" id="UP000599312">
    <property type="component" value="Unassembled WGS sequence"/>
</dbReference>
<feature type="domain" description="ABC transporter" evidence="8">
    <location>
        <begin position="8"/>
        <end position="257"/>
    </location>
</feature>
<dbReference type="GO" id="GO:0005886">
    <property type="term" value="C:plasma membrane"/>
    <property type="evidence" value="ECO:0007669"/>
    <property type="project" value="UniProtKB-SubCell"/>
</dbReference>
<accession>A0A931BPZ9</accession>
<evidence type="ECO:0000256" key="1">
    <source>
        <dbReference type="ARBA" id="ARBA00004417"/>
    </source>
</evidence>
<comment type="subcellular location">
    <subcellularLocation>
        <location evidence="1">Cell inner membrane</location>
        <topology evidence="1">Peripheral membrane protein</topology>
    </subcellularLocation>
</comment>
<proteinExistence type="inferred from homology"/>
<keyword evidence="4" id="KW-1003">Cell membrane</keyword>
<dbReference type="PANTHER" id="PTHR43297:SF2">
    <property type="entry name" value="DIPEPTIDE TRANSPORT ATP-BINDING PROTEIN DPPD"/>
    <property type="match status" value="1"/>
</dbReference>
<dbReference type="Gene3D" id="3.40.50.300">
    <property type="entry name" value="P-loop containing nucleotide triphosphate hydrolases"/>
    <property type="match status" value="1"/>
</dbReference>
<evidence type="ECO:0000256" key="7">
    <source>
        <dbReference type="ARBA" id="ARBA00023136"/>
    </source>
</evidence>
<dbReference type="GO" id="GO:0016887">
    <property type="term" value="F:ATP hydrolysis activity"/>
    <property type="evidence" value="ECO:0007669"/>
    <property type="project" value="InterPro"/>
</dbReference>
<dbReference type="SUPFAM" id="SSF52540">
    <property type="entry name" value="P-loop containing nucleoside triphosphate hydrolases"/>
    <property type="match status" value="1"/>
</dbReference>
<keyword evidence="7" id="KW-0472">Membrane</keyword>
<dbReference type="SMART" id="SM00382">
    <property type="entry name" value="AAA"/>
    <property type="match status" value="1"/>
</dbReference>
<evidence type="ECO:0000256" key="2">
    <source>
        <dbReference type="ARBA" id="ARBA00005417"/>
    </source>
</evidence>
<dbReference type="InterPro" id="IPR050388">
    <property type="entry name" value="ABC_Ni/Peptide_Import"/>
</dbReference>
<dbReference type="PROSITE" id="PS50893">
    <property type="entry name" value="ABC_TRANSPORTER_2"/>
    <property type="match status" value="1"/>
</dbReference>
<evidence type="ECO:0000256" key="5">
    <source>
        <dbReference type="ARBA" id="ARBA00022741"/>
    </source>
</evidence>
<evidence type="ECO:0000256" key="3">
    <source>
        <dbReference type="ARBA" id="ARBA00022448"/>
    </source>
</evidence>
<evidence type="ECO:0000313" key="9">
    <source>
        <dbReference type="EMBL" id="MBF9233923.1"/>
    </source>
</evidence>
<name>A0A931BPZ9_9HYPH</name>
<organism evidence="9 10">
    <name type="scientific">Microvirga alba</name>
    <dbReference type="NCBI Taxonomy" id="2791025"/>
    <lineage>
        <taxon>Bacteria</taxon>
        <taxon>Pseudomonadati</taxon>
        <taxon>Pseudomonadota</taxon>
        <taxon>Alphaproteobacteria</taxon>
        <taxon>Hyphomicrobiales</taxon>
        <taxon>Methylobacteriaceae</taxon>
        <taxon>Microvirga</taxon>
    </lineage>
</organism>
<keyword evidence="3" id="KW-0813">Transport</keyword>
<dbReference type="CDD" id="cd03257">
    <property type="entry name" value="ABC_NikE_OppD_transporters"/>
    <property type="match status" value="1"/>
</dbReference>
<comment type="caution">
    <text evidence="9">The sequence shown here is derived from an EMBL/GenBank/DDBJ whole genome shotgun (WGS) entry which is preliminary data.</text>
</comment>
<sequence>MTEPFLEVRDLNVRFRDESGFASVPALDDISFVVGAERVALVGESGSGKSTAARAVMGLLPPSAKVAAKNLRFGPADLLSLDHAGWNALRGSGMGFVLQDPRFSLNPSRRIGWQVEEALRLHTRLTRKERRERALDMLSAVGLPSPLRIYESFPGELSGGMGQRVMIAAMMINRPKLLIADEPTSALDRDLRDQILDLMGRLTAEQGAGLLLISHDLQQVTRFADRVLVLYRGKIVDERRGHELSHSDHPYTRTLWAARPSAATYGTRLPVLRRDLGTMP</sequence>
<dbReference type="AlphaFoldDB" id="A0A931BPZ9"/>
<dbReference type="PANTHER" id="PTHR43297">
    <property type="entry name" value="OLIGOPEPTIDE TRANSPORT ATP-BINDING PROTEIN APPD"/>
    <property type="match status" value="1"/>
</dbReference>
<reference evidence="9" key="1">
    <citation type="submission" date="2020-11" db="EMBL/GenBank/DDBJ databases">
        <authorList>
            <person name="Kim M.K."/>
        </authorList>
    </citation>
    <scope>NUCLEOTIDE SEQUENCE</scope>
    <source>
        <strain evidence="9">BT350</strain>
    </source>
</reference>
<dbReference type="Pfam" id="PF00005">
    <property type="entry name" value="ABC_tran"/>
    <property type="match status" value="1"/>
</dbReference>
<keyword evidence="10" id="KW-1185">Reference proteome</keyword>
<evidence type="ECO:0000256" key="6">
    <source>
        <dbReference type="ARBA" id="ARBA00022840"/>
    </source>
</evidence>
<dbReference type="InterPro" id="IPR003439">
    <property type="entry name" value="ABC_transporter-like_ATP-bd"/>
</dbReference>
<evidence type="ECO:0000259" key="8">
    <source>
        <dbReference type="PROSITE" id="PS50893"/>
    </source>
</evidence>
<dbReference type="GO" id="GO:0005524">
    <property type="term" value="F:ATP binding"/>
    <property type="evidence" value="ECO:0007669"/>
    <property type="project" value="UniProtKB-KW"/>
</dbReference>